<dbReference type="GO" id="GO:0071944">
    <property type="term" value="C:cell periphery"/>
    <property type="evidence" value="ECO:0007669"/>
    <property type="project" value="UniProtKB-ARBA"/>
</dbReference>
<comment type="caution">
    <text evidence="5">The sequence shown here is derived from an EMBL/GenBank/DDBJ whole genome shotgun (WGS) entry which is preliminary data.</text>
</comment>
<organism evidence="5 6">
    <name type="scientific">Machaerirhynchus nigripectus</name>
    <dbReference type="NCBI Taxonomy" id="1160894"/>
    <lineage>
        <taxon>Eukaryota</taxon>
        <taxon>Metazoa</taxon>
        <taxon>Chordata</taxon>
        <taxon>Craniata</taxon>
        <taxon>Vertebrata</taxon>
        <taxon>Euteleostomi</taxon>
        <taxon>Archelosauria</taxon>
        <taxon>Archosauria</taxon>
        <taxon>Dinosauria</taxon>
        <taxon>Saurischia</taxon>
        <taxon>Theropoda</taxon>
        <taxon>Coelurosauria</taxon>
        <taxon>Aves</taxon>
        <taxon>Neognathae</taxon>
        <taxon>Neoaves</taxon>
        <taxon>Telluraves</taxon>
        <taxon>Australaves</taxon>
        <taxon>Passeriformes</taxon>
        <taxon>Corvoidea</taxon>
        <taxon>Dicruridae</taxon>
        <taxon>Machaerirhynchus</taxon>
    </lineage>
</organism>
<feature type="domain" description="EGF-like" evidence="3">
    <location>
        <begin position="185"/>
        <end position="223"/>
    </location>
</feature>
<feature type="non-terminal residue" evidence="5">
    <location>
        <position position="1"/>
    </location>
</feature>
<accession>A0A7K6J885</accession>
<gene>
    <name evidence="5" type="primary">Umodl1</name>
    <name evidence="5" type="ORF">MACNIG_R15989</name>
</gene>
<dbReference type="SUPFAM" id="SSF49265">
    <property type="entry name" value="Fibronectin type III"/>
    <property type="match status" value="1"/>
</dbReference>
<dbReference type="PROSITE" id="PS50853">
    <property type="entry name" value="FN3"/>
    <property type="match status" value="2"/>
</dbReference>
<dbReference type="InterPro" id="IPR003961">
    <property type="entry name" value="FN3_dom"/>
</dbReference>
<proteinExistence type="predicted"/>
<dbReference type="Proteomes" id="UP000574967">
    <property type="component" value="Unassembled WGS sequence"/>
</dbReference>
<sequence length="482" mass="52863">TSTMIQFSWKPQGGTGDSPYTVQLLGKSGEIEKRILNETSTAFENLLSGHQYKISVDVSTCSKNVSTSLTVQTAAEVYSGTTRITNEGFNPAYENKSSREFMEFETKFITEITKHLPQKIQELKNGTKLRIVINSIKEGSVIVLFDVVLDVEQNITKPEVSDAFTEALNRSTVFQVDLEETVVEARNSCQPGLNDCDQNAACTAEGATYSCQCNKGFTDKSPQVPGRVCQQDLPSRSTAPVPPGTNTTVFTGSASNSVFTTTFTSAPCMPVSIEVQNVTAEEIQLCWSGSKGSLYIISVTDGKQERNKTTTKETKAVFKQLIPGHVYNISVAVSSCAENYQTSVTVRTDSASCFQRTEFCAEESTDCSDLRDTVCSSNQALACNVVLKSQKFNNTLYNSDSEDYKTMADRIKADVVGPMRAELNNDRFDILVLGFRSGSVAVDFLSLLPREEPVDVALIQTGLRKILRKKFGDKTQVTVQSK</sequence>
<dbReference type="Gene3D" id="2.10.25.10">
    <property type="entry name" value="Laminin"/>
    <property type="match status" value="1"/>
</dbReference>
<evidence type="ECO:0000259" key="2">
    <source>
        <dbReference type="PROSITE" id="PS50024"/>
    </source>
</evidence>
<evidence type="ECO:0000259" key="3">
    <source>
        <dbReference type="PROSITE" id="PS50026"/>
    </source>
</evidence>
<dbReference type="InterPro" id="IPR013783">
    <property type="entry name" value="Ig-like_fold"/>
</dbReference>
<feature type="non-terminal residue" evidence="5">
    <location>
        <position position="482"/>
    </location>
</feature>
<dbReference type="Pfam" id="PF01390">
    <property type="entry name" value="SEA"/>
    <property type="match status" value="1"/>
</dbReference>
<dbReference type="InterPro" id="IPR000082">
    <property type="entry name" value="SEA_dom"/>
</dbReference>
<dbReference type="InterPro" id="IPR000742">
    <property type="entry name" value="EGF"/>
</dbReference>
<feature type="domain" description="Fibronectin type-III" evidence="4">
    <location>
        <begin position="1"/>
        <end position="76"/>
    </location>
</feature>
<evidence type="ECO:0000313" key="6">
    <source>
        <dbReference type="Proteomes" id="UP000574967"/>
    </source>
</evidence>
<dbReference type="CDD" id="cd00063">
    <property type="entry name" value="FN3"/>
    <property type="match status" value="2"/>
</dbReference>
<keyword evidence="1" id="KW-0245">EGF-like domain</keyword>
<evidence type="ECO:0000256" key="1">
    <source>
        <dbReference type="PROSITE-ProRule" id="PRU00076"/>
    </source>
</evidence>
<dbReference type="EMBL" id="VZRQ01007389">
    <property type="protein sequence ID" value="NWV96103.1"/>
    <property type="molecule type" value="Genomic_DNA"/>
</dbReference>
<dbReference type="AlphaFoldDB" id="A0A7K6J885"/>
<dbReference type="PROSITE" id="PS50024">
    <property type="entry name" value="SEA"/>
    <property type="match status" value="1"/>
</dbReference>
<evidence type="ECO:0000313" key="5">
    <source>
        <dbReference type="EMBL" id="NWV96103.1"/>
    </source>
</evidence>
<feature type="domain" description="SEA" evidence="2">
    <location>
        <begin position="74"/>
        <end position="188"/>
    </location>
</feature>
<feature type="domain" description="Fibronectin type-III" evidence="4">
    <location>
        <begin position="269"/>
        <end position="351"/>
    </location>
</feature>
<reference evidence="5 6" key="1">
    <citation type="submission" date="2019-09" db="EMBL/GenBank/DDBJ databases">
        <title>Bird 10,000 Genomes (B10K) Project - Family phase.</title>
        <authorList>
            <person name="Zhang G."/>
        </authorList>
    </citation>
    <scope>NUCLEOTIDE SEQUENCE [LARGE SCALE GENOMIC DNA]</scope>
    <source>
        <strain evidence="5">B10K-DU-029-43</strain>
        <tissue evidence="5">Heart</tissue>
    </source>
</reference>
<dbReference type="InterPro" id="IPR036116">
    <property type="entry name" value="FN3_sf"/>
</dbReference>
<keyword evidence="6" id="KW-1185">Reference proteome</keyword>
<name>A0A7K6J885_9CORV</name>
<comment type="caution">
    <text evidence="1">Lacks conserved residue(s) required for the propagation of feature annotation.</text>
</comment>
<dbReference type="SUPFAM" id="SSF82671">
    <property type="entry name" value="SEA domain"/>
    <property type="match status" value="1"/>
</dbReference>
<protein>
    <submittedName>
        <fullName evidence="5">UROL1 protein</fullName>
    </submittedName>
</protein>
<dbReference type="Gene3D" id="2.60.40.10">
    <property type="entry name" value="Immunoglobulins"/>
    <property type="match status" value="2"/>
</dbReference>
<evidence type="ECO:0000259" key="4">
    <source>
        <dbReference type="PROSITE" id="PS50853"/>
    </source>
</evidence>
<dbReference type="PROSITE" id="PS50026">
    <property type="entry name" value="EGF_3"/>
    <property type="match status" value="1"/>
</dbReference>
<dbReference type="InterPro" id="IPR036364">
    <property type="entry name" value="SEA_dom_sf"/>
</dbReference>